<sequence>MKTRRLLTFVPAALAMSLALTEPILAEIPSIQITPKLQSDPLVLNGKSGGSVQSDCGNIPNAPSQIIQVSDSLPYLRLTVDSPGQPTLLIDGPGGRFCVLADRYSETKPEMSGYWQAGKYLLYIGELSQSQYNYTLSISQQQKLKKGN</sequence>
<evidence type="ECO:0000313" key="2">
    <source>
        <dbReference type="EMBL" id="RCJ26225.1"/>
    </source>
</evidence>
<keyword evidence="1" id="KW-0732">Signal</keyword>
<reference evidence="2" key="1">
    <citation type="submission" date="2016-04" db="EMBL/GenBank/DDBJ databases">
        <authorList>
            <person name="Tabuchi Yagui T.R."/>
        </authorList>
    </citation>
    <scope>NUCLEOTIDE SEQUENCE [LARGE SCALE GENOMIC DNA]</scope>
    <source>
        <strain evidence="2">NIES-26</strain>
    </source>
</reference>
<name>A0A367QQ54_9NOSO</name>
<keyword evidence="3" id="KW-1185">Reference proteome</keyword>
<gene>
    <name evidence="2" type="ORF">A6770_26420</name>
</gene>
<dbReference type="EMBL" id="LXQD01000308">
    <property type="protein sequence ID" value="RCJ26225.1"/>
    <property type="molecule type" value="Genomic_DNA"/>
</dbReference>
<proteinExistence type="predicted"/>
<feature type="signal peptide" evidence="1">
    <location>
        <begin position="1"/>
        <end position="26"/>
    </location>
</feature>
<accession>A0A367QQ54</accession>
<feature type="chain" id="PRO_5016827445" evidence="1">
    <location>
        <begin position="27"/>
        <end position="148"/>
    </location>
</feature>
<dbReference type="AlphaFoldDB" id="A0A367QQ54"/>
<dbReference type="Proteomes" id="UP000252107">
    <property type="component" value="Unassembled WGS sequence"/>
</dbReference>
<evidence type="ECO:0000256" key="1">
    <source>
        <dbReference type="SAM" id="SignalP"/>
    </source>
</evidence>
<comment type="caution">
    <text evidence="2">The sequence shown here is derived from an EMBL/GenBank/DDBJ whole genome shotgun (WGS) entry which is preliminary data.</text>
</comment>
<organism evidence="2 3">
    <name type="scientific">Nostoc minutum NIES-26</name>
    <dbReference type="NCBI Taxonomy" id="1844469"/>
    <lineage>
        <taxon>Bacteria</taxon>
        <taxon>Bacillati</taxon>
        <taxon>Cyanobacteriota</taxon>
        <taxon>Cyanophyceae</taxon>
        <taxon>Nostocales</taxon>
        <taxon>Nostocaceae</taxon>
        <taxon>Nostoc</taxon>
    </lineage>
</organism>
<evidence type="ECO:0000313" key="3">
    <source>
        <dbReference type="Proteomes" id="UP000252107"/>
    </source>
</evidence>
<protein>
    <submittedName>
        <fullName evidence="2">Uncharacterized protein</fullName>
    </submittedName>
</protein>